<dbReference type="RefSeq" id="WP_303382222.1">
    <property type="nucleotide sequence ID" value="NZ_BAABLN010000010.1"/>
</dbReference>
<gene>
    <name evidence="1" type="ORF">GCM10025781_11120</name>
</gene>
<accession>A0ABP8WTU4</accession>
<evidence type="ECO:0000313" key="2">
    <source>
        <dbReference type="Proteomes" id="UP001501446"/>
    </source>
</evidence>
<reference evidence="2" key="1">
    <citation type="journal article" date="2019" name="Int. J. Syst. Evol. Microbiol.">
        <title>The Global Catalogue of Microorganisms (GCM) 10K type strain sequencing project: providing services to taxonomists for standard genome sequencing and annotation.</title>
        <authorList>
            <consortium name="The Broad Institute Genomics Platform"/>
            <consortium name="The Broad Institute Genome Sequencing Center for Infectious Disease"/>
            <person name="Wu L."/>
            <person name="Ma J."/>
        </authorList>
    </citation>
    <scope>NUCLEOTIDE SEQUENCE [LARGE SCALE GENOMIC DNA]</scope>
    <source>
        <strain evidence="2">JCM 18958</strain>
    </source>
</reference>
<proteinExistence type="predicted"/>
<organism evidence="1 2">
    <name type="scientific">Kocuria gwangalliensis</name>
    <dbReference type="NCBI Taxonomy" id="501592"/>
    <lineage>
        <taxon>Bacteria</taxon>
        <taxon>Bacillati</taxon>
        <taxon>Actinomycetota</taxon>
        <taxon>Actinomycetes</taxon>
        <taxon>Micrococcales</taxon>
        <taxon>Micrococcaceae</taxon>
        <taxon>Kocuria</taxon>
    </lineage>
</organism>
<name>A0ABP8WTU4_9MICC</name>
<sequence length="88" mass="9805">MAKAQPIHHFLLVFDHAHGKLVHQEDFGSDVAKATTAYSAMEQRHQDETQIDVVLVGSDSLETIKFTHANYFEGASQSLMKKAMALSF</sequence>
<dbReference type="EMBL" id="BAABLN010000010">
    <property type="protein sequence ID" value="GAA4695204.1"/>
    <property type="molecule type" value="Genomic_DNA"/>
</dbReference>
<evidence type="ECO:0000313" key="1">
    <source>
        <dbReference type="EMBL" id="GAA4695204.1"/>
    </source>
</evidence>
<keyword evidence="2" id="KW-1185">Reference proteome</keyword>
<protein>
    <submittedName>
        <fullName evidence="1">Uncharacterized protein</fullName>
    </submittedName>
</protein>
<dbReference type="Proteomes" id="UP001501446">
    <property type="component" value="Unassembled WGS sequence"/>
</dbReference>
<comment type="caution">
    <text evidence="1">The sequence shown here is derived from an EMBL/GenBank/DDBJ whole genome shotgun (WGS) entry which is preliminary data.</text>
</comment>